<evidence type="ECO:0000313" key="3">
    <source>
        <dbReference type="Proteomes" id="UP000094056"/>
    </source>
</evidence>
<dbReference type="SUPFAM" id="SSF141371">
    <property type="entry name" value="PilZ domain-like"/>
    <property type="match status" value="1"/>
</dbReference>
<dbReference type="GO" id="GO:0035438">
    <property type="term" value="F:cyclic-di-GMP binding"/>
    <property type="evidence" value="ECO:0007669"/>
    <property type="project" value="InterPro"/>
</dbReference>
<feature type="domain" description="PilZ" evidence="1">
    <location>
        <begin position="5"/>
        <end position="106"/>
    </location>
</feature>
<proteinExistence type="predicted"/>
<dbReference type="Pfam" id="PF07238">
    <property type="entry name" value="PilZ"/>
    <property type="match status" value="1"/>
</dbReference>
<reference evidence="2 3" key="1">
    <citation type="submission" date="2016-07" db="EMBL/GenBank/DDBJ databases">
        <title>Draft genome of Scalindua rubra, obtained from a brine-seawater interface in the Red Sea, sheds light on salt adaptation in anammox bacteria.</title>
        <authorList>
            <person name="Speth D.R."/>
            <person name="Lagkouvardos I."/>
            <person name="Wang Y."/>
            <person name="Qian P.-Y."/>
            <person name="Dutilh B.E."/>
            <person name="Jetten M.S."/>
        </authorList>
    </citation>
    <scope>NUCLEOTIDE SEQUENCE [LARGE SCALE GENOMIC DNA]</scope>
    <source>
        <strain evidence="2">BSI-1</strain>
    </source>
</reference>
<dbReference type="EMBL" id="MAYW01000034">
    <property type="protein sequence ID" value="ODS33216.1"/>
    <property type="molecule type" value="Genomic_DNA"/>
</dbReference>
<protein>
    <submittedName>
        <fullName evidence="2">PilZ domain protein</fullName>
    </submittedName>
</protein>
<evidence type="ECO:0000259" key="1">
    <source>
        <dbReference type="Pfam" id="PF07238"/>
    </source>
</evidence>
<evidence type="ECO:0000313" key="2">
    <source>
        <dbReference type="EMBL" id="ODS33216.1"/>
    </source>
</evidence>
<gene>
    <name evidence="2" type="ORF">SCARUB_01607</name>
</gene>
<name>A0A1E3XC66_9BACT</name>
<dbReference type="InterPro" id="IPR009875">
    <property type="entry name" value="PilZ_domain"/>
</dbReference>
<organism evidence="2 3">
    <name type="scientific">Candidatus Scalindua rubra</name>
    <dbReference type="NCBI Taxonomy" id="1872076"/>
    <lineage>
        <taxon>Bacteria</taxon>
        <taxon>Pseudomonadati</taxon>
        <taxon>Planctomycetota</taxon>
        <taxon>Candidatus Brocadiia</taxon>
        <taxon>Candidatus Brocadiales</taxon>
        <taxon>Candidatus Scalinduaceae</taxon>
        <taxon>Candidatus Scalindua</taxon>
    </lineage>
</organism>
<dbReference type="Gene3D" id="2.40.10.220">
    <property type="entry name" value="predicted glycosyltransferase like domains"/>
    <property type="match status" value="1"/>
</dbReference>
<dbReference type="Proteomes" id="UP000094056">
    <property type="component" value="Unassembled WGS sequence"/>
</dbReference>
<accession>A0A1E3XC66</accession>
<dbReference type="AlphaFoldDB" id="A0A1E3XC66"/>
<comment type="caution">
    <text evidence="2">The sequence shown here is derived from an EMBL/GenBank/DDBJ whole genome shotgun (WGS) entry which is preliminary data.</text>
</comment>
<sequence>MEKKRRIYPRVDVNITIKQLGNAVNISEGGICVIAENPLPIGSNVDLDLFLSDLPCEAEQRSSDSVKFEGTVLWTKYSELFDKYEVGIKFINPHPSNRKKIKSFVESYR</sequence>